<evidence type="ECO:0000313" key="2">
    <source>
        <dbReference type="Proteomes" id="UP001060085"/>
    </source>
</evidence>
<gene>
    <name evidence="1" type="ORF">M9H77_19783</name>
</gene>
<keyword evidence="2" id="KW-1185">Reference proteome</keyword>
<dbReference type="Proteomes" id="UP001060085">
    <property type="component" value="Linkage Group LG04"/>
</dbReference>
<comment type="caution">
    <text evidence="1">The sequence shown here is derived from an EMBL/GenBank/DDBJ whole genome shotgun (WGS) entry which is preliminary data.</text>
</comment>
<proteinExistence type="predicted"/>
<dbReference type="EMBL" id="CM044704">
    <property type="protein sequence ID" value="KAI5669930.1"/>
    <property type="molecule type" value="Genomic_DNA"/>
</dbReference>
<evidence type="ECO:0000313" key="1">
    <source>
        <dbReference type="EMBL" id="KAI5669930.1"/>
    </source>
</evidence>
<sequence length="552" mass="62652">MVEFNLANFRNFIFLISTLLVYVAISFSPQVVAIRTQQLKWDVRYDHRSPDCYKKVAITINGEFPGPTITAFEGETVSVEITNIWVDGTESITQCAIQPGDKFVYEFVLDRAGTYMYHAHYGMQMGTGLYGMILVKLPLEVSEPFLYNFEHHILLTDWYHKIPMVWVGEPESILIHGRGKFNCSTPGIVHGLCNATNPQCSPHSITVKPNQIIRLRIGSLTTLSTLSFEIEDHVMIVVEADGSYVQPFETKHLYIYSGETYSVLIKTKPSSLRNYWISAKVVSRESQTPKGLAILNYSPNPPLQNPPTNPPYGPLWNDTKDRIIQSRQYRAHIDYIVPPPKTSDKVIILLNTQNKVNGGVRWSLNNVSLNLPHTPYLIALKENLTNAFDDKTSPPEIHPDYENYDIYSVAKNKEATTSNAIYRLKFNSVVDVILQNTNTMTKNVSETHPWHLHGHDFWVLGYGEGKFDLSRDPAENYNLKNPIMKNTVALHPYGWTALRFRADNPGVWVFHCHIEYHYALGMAVVFESGVDQLPELPNSIKGCGLTKGNYKP</sequence>
<name>A0ACC0BBA6_CATRO</name>
<organism evidence="1 2">
    <name type="scientific">Catharanthus roseus</name>
    <name type="common">Madagascar periwinkle</name>
    <name type="synonym">Vinca rosea</name>
    <dbReference type="NCBI Taxonomy" id="4058"/>
    <lineage>
        <taxon>Eukaryota</taxon>
        <taxon>Viridiplantae</taxon>
        <taxon>Streptophyta</taxon>
        <taxon>Embryophyta</taxon>
        <taxon>Tracheophyta</taxon>
        <taxon>Spermatophyta</taxon>
        <taxon>Magnoliopsida</taxon>
        <taxon>eudicotyledons</taxon>
        <taxon>Gunneridae</taxon>
        <taxon>Pentapetalae</taxon>
        <taxon>asterids</taxon>
        <taxon>lamiids</taxon>
        <taxon>Gentianales</taxon>
        <taxon>Apocynaceae</taxon>
        <taxon>Rauvolfioideae</taxon>
        <taxon>Vinceae</taxon>
        <taxon>Catharanthinae</taxon>
        <taxon>Catharanthus</taxon>
    </lineage>
</organism>
<protein>
    <submittedName>
        <fullName evidence="1">Uncharacterized protein</fullName>
    </submittedName>
</protein>
<accession>A0ACC0BBA6</accession>
<reference evidence="2" key="1">
    <citation type="journal article" date="2023" name="Nat. Plants">
        <title>Single-cell RNA sequencing provides a high-resolution roadmap for understanding the multicellular compartmentation of specialized metabolism.</title>
        <authorList>
            <person name="Sun S."/>
            <person name="Shen X."/>
            <person name="Li Y."/>
            <person name="Li Y."/>
            <person name="Wang S."/>
            <person name="Li R."/>
            <person name="Zhang H."/>
            <person name="Shen G."/>
            <person name="Guo B."/>
            <person name="Wei J."/>
            <person name="Xu J."/>
            <person name="St-Pierre B."/>
            <person name="Chen S."/>
            <person name="Sun C."/>
        </authorList>
    </citation>
    <scope>NUCLEOTIDE SEQUENCE [LARGE SCALE GENOMIC DNA]</scope>
</reference>